<evidence type="ECO:0000313" key="2">
    <source>
        <dbReference type="EMBL" id="CEK99851.1"/>
    </source>
</evidence>
<feature type="non-terminal residue" evidence="2">
    <location>
        <position position="1"/>
    </location>
</feature>
<organism evidence="2">
    <name type="scientific">Arion vulgaris</name>
    <dbReference type="NCBI Taxonomy" id="1028688"/>
    <lineage>
        <taxon>Eukaryota</taxon>
        <taxon>Metazoa</taxon>
        <taxon>Spiralia</taxon>
        <taxon>Lophotrochozoa</taxon>
        <taxon>Mollusca</taxon>
        <taxon>Gastropoda</taxon>
        <taxon>Heterobranchia</taxon>
        <taxon>Euthyneura</taxon>
        <taxon>Panpulmonata</taxon>
        <taxon>Eupulmonata</taxon>
        <taxon>Stylommatophora</taxon>
        <taxon>Helicina</taxon>
        <taxon>Arionoidea</taxon>
        <taxon>Arionidae</taxon>
        <taxon>Arion</taxon>
    </lineage>
</organism>
<evidence type="ECO:0000256" key="1">
    <source>
        <dbReference type="SAM" id="MobiDB-lite"/>
    </source>
</evidence>
<dbReference type="EMBL" id="HACG01052980">
    <property type="protein sequence ID" value="CEK99851.1"/>
    <property type="molecule type" value="Transcribed_RNA"/>
</dbReference>
<reference evidence="2" key="1">
    <citation type="submission" date="2014-12" db="EMBL/GenBank/DDBJ databases">
        <title>Insight into the proteome of Arion vulgaris.</title>
        <authorList>
            <person name="Aradska J."/>
            <person name="Bulat T."/>
            <person name="Smidak R."/>
            <person name="Sarate P."/>
            <person name="Gangsoo J."/>
            <person name="Sialana F."/>
            <person name="Bilban M."/>
            <person name="Lubec G."/>
        </authorList>
    </citation>
    <scope>NUCLEOTIDE SEQUENCE</scope>
    <source>
        <tissue evidence="2">Skin</tissue>
    </source>
</reference>
<feature type="region of interest" description="Disordered" evidence="1">
    <location>
        <begin position="1"/>
        <end position="48"/>
    </location>
</feature>
<proteinExistence type="predicted"/>
<accession>A0A0B7C5F5</accession>
<feature type="compositionally biased region" description="Low complexity" evidence="1">
    <location>
        <begin position="1"/>
        <end position="36"/>
    </location>
</feature>
<sequence length="70" mass="7039">TTSSTTSTIPTSTSSSSIPASSSGIPKPSSTKSSGKLSKEDKARAAAASKEYNKALYKDLPGVSAPKSFA</sequence>
<gene>
    <name evidence="2" type="primary">ORF222278</name>
</gene>
<dbReference type="AlphaFoldDB" id="A0A0B7C5F5"/>
<name>A0A0B7C5F5_9EUPU</name>
<protein>
    <submittedName>
        <fullName evidence="2">Uncharacterized protein</fullName>
    </submittedName>
</protein>
<feature type="non-terminal residue" evidence="2">
    <location>
        <position position="70"/>
    </location>
</feature>